<dbReference type="SUPFAM" id="SSF56784">
    <property type="entry name" value="HAD-like"/>
    <property type="match status" value="1"/>
</dbReference>
<dbReference type="GeneID" id="20715006"/>
<dbReference type="Proteomes" id="UP000003786">
    <property type="component" value="Chromosome 2"/>
</dbReference>
<dbReference type="EMBL" id="AP011947">
    <property type="protein sequence ID" value="BAM40640.1"/>
    <property type="molecule type" value="Genomic_DNA"/>
</dbReference>
<dbReference type="VEuPathDB" id="PiroplasmaDB:TOT_020000894"/>
<organism evidence="2 3">
    <name type="scientific">Theileria orientalis strain Shintoku</name>
    <dbReference type="NCBI Taxonomy" id="869250"/>
    <lineage>
        <taxon>Eukaryota</taxon>
        <taxon>Sar</taxon>
        <taxon>Alveolata</taxon>
        <taxon>Apicomplexa</taxon>
        <taxon>Aconoidasida</taxon>
        <taxon>Piroplasmida</taxon>
        <taxon>Theileriidae</taxon>
        <taxon>Theileria</taxon>
    </lineage>
</organism>
<dbReference type="OMA" id="NKWIRIT"/>
<name>J4D888_THEOR</name>
<dbReference type="PANTHER" id="PTHR10000:SF8">
    <property type="entry name" value="HAD SUPERFAMILY HYDROLASE-LIKE, TYPE 3"/>
    <property type="match status" value="1"/>
</dbReference>
<dbReference type="GO" id="GO:0000287">
    <property type="term" value="F:magnesium ion binding"/>
    <property type="evidence" value="ECO:0007669"/>
    <property type="project" value="TreeGrafter"/>
</dbReference>
<dbReference type="RefSeq" id="XP_009690941.1">
    <property type="nucleotide sequence ID" value="XM_009692646.1"/>
</dbReference>
<dbReference type="OrthoDB" id="27226at2759"/>
<dbReference type="Pfam" id="PF08282">
    <property type="entry name" value="Hydrolase_3"/>
    <property type="match status" value="1"/>
</dbReference>
<evidence type="ECO:0000313" key="2">
    <source>
        <dbReference type="EMBL" id="BAM40640.1"/>
    </source>
</evidence>
<dbReference type="eggNOG" id="ENOG502RSZF">
    <property type="taxonomic scope" value="Eukaryota"/>
</dbReference>
<evidence type="ECO:0000313" key="3">
    <source>
        <dbReference type="Proteomes" id="UP000003786"/>
    </source>
</evidence>
<dbReference type="STRING" id="869250.J4D888"/>
<dbReference type="InterPro" id="IPR036412">
    <property type="entry name" value="HAD-like_sf"/>
</dbReference>
<accession>J4D888</accession>
<feature type="compositionally biased region" description="Low complexity" evidence="1">
    <location>
        <begin position="93"/>
        <end position="106"/>
    </location>
</feature>
<dbReference type="AlphaFoldDB" id="J4D888"/>
<dbReference type="Gene3D" id="3.30.1240.10">
    <property type="match status" value="1"/>
</dbReference>
<dbReference type="InterPro" id="IPR023214">
    <property type="entry name" value="HAD_sf"/>
</dbReference>
<dbReference type="PANTHER" id="PTHR10000">
    <property type="entry name" value="PHOSPHOSERINE PHOSPHATASE"/>
    <property type="match status" value="1"/>
</dbReference>
<evidence type="ECO:0000256" key="1">
    <source>
        <dbReference type="SAM" id="MobiDB-lite"/>
    </source>
</evidence>
<feature type="compositionally biased region" description="Low complexity" evidence="1">
    <location>
        <begin position="124"/>
        <end position="139"/>
    </location>
</feature>
<proteinExistence type="predicted"/>
<keyword evidence="3" id="KW-1185">Reference proteome</keyword>
<feature type="region of interest" description="Disordered" evidence="1">
    <location>
        <begin position="93"/>
        <end position="139"/>
    </location>
</feature>
<dbReference type="KEGG" id="tot:TOT_020000894"/>
<dbReference type="Gene3D" id="3.40.50.1000">
    <property type="entry name" value="HAD superfamily/HAD-like"/>
    <property type="match status" value="1"/>
</dbReference>
<dbReference type="GO" id="GO:0005829">
    <property type="term" value="C:cytosol"/>
    <property type="evidence" value="ECO:0007669"/>
    <property type="project" value="TreeGrafter"/>
</dbReference>
<protein>
    <submittedName>
        <fullName evidence="2">Uncharacterized protein</fullName>
    </submittedName>
</protein>
<gene>
    <name evidence="2" type="ORF">TOT_020000894</name>
</gene>
<sequence>MELDIASKNLAHSSHFWANVPLDIFFSYDTNKITSIKDGDYFIWQSSTSTYAKYVWIFSDNERAQMIDYIVTSEPSTIVGTFTGQTGTKRDVSFGSDSTTSTSFSGYTLPDTKGSKPTDGHGLTKTYTTSTTTSEGNTSEGSTAVYANAADTGVATTNKIACPSCYIDGSEDVGFLRIKMYRSGNKWIRITRKDFFDKLDKLYSILPKLTTEKGKSTIPSNMEKFMPSVKPKYFAIDLDGTFLCMNSKYFVKNLKAFEKARQAGYHPLICTGRSFGSSFDGFNDLIMEHTTYNGYPGVYNNGTVVFDHRGNVIHKTTFSKEYMKKLLAYIQEKGAEGEFLFYDLENYYCLSDPAMITAKLFLFYNFFKPMQIEPQHLLEVDPVMIYFYKNEPNFGPFVNGVDHISKVTIFQLFTEITPPKVSKSFGVKKLMEHYGLDSDGLFFVGDGENDIEIMDALNNSFAVGDAPDFVKRHAKFILEDKHTEAAVAKLLTRVYDL</sequence>
<dbReference type="GO" id="GO:0016791">
    <property type="term" value="F:phosphatase activity"/>
    <property type="evidence" value="ECO:0007669"/>
    <property type="project" value="TreeGrafter"/>
</dbReference>
<reference evidence="2 3" key="1">
    <citation type="journal article" date="2012" name="MBio">
        <title>Comparative genome analysis of three eukaryotic parasites with differing abilities to transform leukocytes reveals key mediators of Theileria-induced leukocyte transformation.</title>
        <authorList>
            <person name="Hayashida K."/>
            <person name="Hara Y."/>
            <person name="Abe T."/>
            <person name="Yamasaki C."/>
            <person name="Toyoda A."/>
            <person name="Kosuge T."/>
            <person name="Suzuki Y."/>
            <person name="Sato Y."/>
            <person name="Kawashima S."/>
            <person name="Katayama T."/>
            <person name="Wakaguri H."/>
            <person name="Inoue N."/>
            <person name="Homma K."/>
            <person name="Tada-Umezaki M."/>
            <person name="Yagi Y."/>
            <person name="Fujii Y."/>
            <person name="Habara T."/>
            <person name="Kanehisa M."/>
            <person name="Watanabe H."/>
            <person name="Ito K."/>
            <person name="Gojobori T."/>
            <person name="Sugawara H."/>
            <person name="Imanishi T."/>
            <person name="Weir W."/>
            <person name="Gardner M."/>
            <person name="Pain A."/>
            <person name="Shiels B."/>
            <person name="Hattori M."/>
            <person name="Nene V."/>
            <person name="Sugimoto C."/>
        </authorList>
    </citation>
    <scope>NUCLEOTIDE SEQUENCE [LARGE SCALE GENOMIC DNA]</scope>
    <source>
        <strain evidence="2 3">Shintoku</strain>
    </source>
</reference>